<dbReference type="InterPro" id="IPR037205">
    <property type="entry name" value="ChaB_sf"/>
</dbReference>
<reference evidence="1 2" key="1">
    <citation type="submission" date="2014-11" db="EMBL/GenBank/DDBJ databases">
        <title>A Rickettsiales Symbiont of Amoebae With Ancient Features.</title>
        <authorList>
            <person name="Schulz F."/>
            <person name="Martijn J."/>
            <person name="Wascher F."/>
            <person name="Kostanjsek R."/>
            <person name="Ettema T.J."/>
            <person name="Horn M."/>
        </authorList>
    </citation>
    <scope>NUCLEOTIDE SEQUENCE [LARGE SCALE GENOMIC DNA]</scope>
    <source>
        <strain evidence="1 2">UWC36</strain>
    </source>
</reference>
<accession>A0A0C1MZD1</accession>
<proteinExistence type="predicted"/>
<dbReference type="InterPro" id="IPR009317">
    <property type="entry name" value="ChaB"/>
</dbReference>
<dbReference type="Proteomes" id="UP000031258">
    <property type="component" value="Unassembled WGS sequence"/>
</dbReference>
<dbReference type="SUPFAM" id="SSF140376">
    <property type="entry name" value="ChaB-like"/>
    <property type="match status" value="1"/>
</dbReference>
<organism evidence="1 2">
    <name type="scientific">Candidatus Jidaibacter acanthamoebae</name>
    <dbReference type="NCBI Taxonomy" id="86105"/>
    <lineage>
        <taxon>Bacteria</taxon>
        <taxon>Pseudomonadati</taxon>
        <taxon>Pseudomonadota</taxon>
        <taxon>Alphaproteobacteria</taxon>
        <taxon>Rickettsiales</taxon>
        <taxon>Candidatus Midichloriaceae</taxon>
        <taxon>Candidatus Jidaibacter</taxon>
    </lineage>
</organism>
<evidence type="ECO:0000313" key="2">
    <source>
        <dbReference type="Proteomes" id="UP000031258"/>
    </source>
</evidence>
<dbReference type="Pfam" id="PF06150">
    <property type="entry name" value="ChaB"/>
    <property type="match status" value="1"/>
</dbReference>
<dbReference type="AlphaFoldDB" id="A0A0C1MZD1"/>
<evidence type="ECO:0000313" key="1">
    <source>
        <dbReference type="EMBL" id="KIE05421.1"/>
    </source>
</evidence>
<name>A0A0C1MZD1_9RICK</name>
<protein>
    <submittedName>
        <fullName evidence="1">Cation transport regulator ChaB</fullName>
    </submittedName>
</protein>
<comment type="caution">
    <text evidence="1">The sequence shown here is derived from an EMBL/GenBank/DDBJ whole genome shotgun (WGS) entry which is preliminary data.</text>
</comment>
<gene>
    <name evidence="1" type="primary">chaB_2</name>
    <name evidence="1" type="ORF">NF27_DT01950</name>
</gene>
<dbReference type="EMBL" id="JSWE01000096">
    <property type="protein sequence ID" value="KIE05421.1"/>
    <property type="molecule type" value="Genomic_DNA"/>
</dbReference>
<sequence length="89" mass="10543">MISLKLILSLGEYMPYNSTHDLPYSIKNHLPIKAQEIYLKAFNNAWEEYQDSDKRRGEETREEVSHKVAWSAVKKKYHKDESGNWVEND</sequence>
<keyword evidence="2" id="KW-1185">Reference proteome</keyword>
<dbReference type="Gene3D" id="1.10.1740.70">
    <property type="entry name" value="ChaB"/>
    <property type="match status" value="1"/>
</dbReference>